<accession>A0A8H5TCN8</accession>
<reference evidence="1 2" key="1">
    <citation type="submission" date="2020-05" db="EMBL/GenBank/DDBJ databases">
        <title>Identification and distribution of gene clusters putatively required for synthesis of sphingolipid metabolism inhibitors in phylogenetically diverse species of the filamentous fungus Fusarium.</title>
        <authorList>
            <person name="Kim H.-S."/>
            <person name="Busman M."/>
            <person name="Brown D.W."/>
            <person name="Divon H."/>
            <person name="Uhlig S."/>
            <person name="Proctor R.H."/>
        </authorList>
    </citation>
    <scope>NUCLEOTIDE SEQUENCE [LARGE SCALE GENOMIC DNA]</scope>
    <source>
        <strain evidence="1 2">NRRL 20693</strain>
    </source>
</reference>
<dbReference type="EMBL" id="JAAGWQ010000103">
    <property type="protein sequence ID" value="KAF5667167.1"/>
    <property type="molecule type" value="Genomic_DNA"/>
</dbReference>
<dbReference type="AlphaFoldDB" id="A0A8H5TCN8"/>
<dbReference type="Proteomes" id="UP000567885">
    <property type="component" value="Unassembled WGS sequence"/>
</dbReference>
<dbReference type="OrthoDB" id="4879928at2759"/>
<organism evidence="1 2">
    <name type="scientific">Fusarium heterosporum</name>
    <dbReference type="NCBI Taxonomy" id="42747"/>
    <lineage>
        <taxon>Eukaryota</taxon>
        <taxon>Fungi</taxon>
        <taxon>Dikarya</taxon>
        <taxon>Ascomycota</taxon>
        <taxon>Pezizomycotina</taxon>
        <taxon>Sordariomycetes</taxon>
        <taxon>Hypocreomycetidae</taxon>
        <taxon>Hypocreales</taxon>
        <taxon>Nectriaceae</taxon>
        <taxon>Fusarium</taxon>
        <taxon>Fusarium heterosporum species complex</taxon>
    </lineage>
</organism>
<protein>
    <submittedName>
        <fullName evidence="1">Uncharacterized protein</fullName>
    </submittedName>
</protein>
<sequence>MNSTEDFGDLQPLHDYLAVAADITKGHEALAEFTSSGPATTAATGDASLADIMAQLNAAASGPTAEVESGSAPLPQNVTVMSPYTEKRALDSYDSLMDASSIASLYTAIFNASARTKRGHPQPYDITIPTEAAQAFADMASASFNVMSGPLAGFFNYAGGSVATFDKQMSKTDVHLEFLGELFKGFSLTEPALLQLDGILTNFISSLKTVTVETGSTNNTVDQTLRVNQVLRTNISGDPKNPLWIFQPRTRIVYMKINASTWHWATNKAEHTSSKFHMVYTVADFDLNVNKWIASKDKFDKVFSTVTGKSMSEFAKLTIPAPIDPDQK</sequence>
<proteinExistence type="predicted"/>
<comment type="caution">
    <text evidence="1">The sequence shown here is derived from an EMBL/GenBank/DDBJ whole genome shotgun (WGS) entry which is preliminary data.</text>
</comment>
<evidence type="ECO:0000313" key="2">
    <source>
        <dbReference type="Proteomes" id="UP000567885"/>
    </source>
</evidence>
<name>A0A8H5TCN8_FUSHE</name>
<evidence type="ECO:0000313" key="1">
    <source>
        <dbReference type="EMBL" id="KAF5667167.1"/>
    </source>
</evidence>
<gene>
    <name evidence="1" type="ORF">FHETE_5870</name>
</gene>
<keyword evidence="2" id="KW-1185">Reference proteome</keyword>